<dbReference type="PANTHER" id="PTHR43065:SF42">
    <property type="entry name" value="TWO-COMPONENT SENSOR PPRA"/>
    <property type="match status" value="1"/>
</dbReference>
<dbReference type="SUPFAM" id="SSF47384">
    <property type="entry name" value="Homodimeric domain of signal transducing histidine kinase"/>
    <property type="match status" value="1"/>
</dbReference>
<dbReference type="Gene3D" id="3.30.565.10">
    <property type="entry name" value="Histidine kinase-like ATPase, C-terminal domain"/>
    <property type="match status" value="1"/>
</dbReference>
<accession>A0A0F8Y205</accession>
<protein>
    <recommendedName>
        <fullName evidence="5">Histidine kinase domain-containing protein</fullName>
    </recommendedName>
</protein>
<dbReference type="InterPro" id="IPR036097">
    <property type="entry name" value="HisK_dim/P_sf"/>
</dbReference>
<keyword evidence="1" id="KW-0597">Phosphoprotein</keyword>
<dbReference type="Gene3D" id="1.10.287.130">
    <property type="match status" value="1"/>
</dbReference>
<feature type="non-terminal residue" evidence="4">
    <location>
        <position position="1"/>
    </location>
</feature>
<feature type="domain" description="Histidine kinase" evidence="2">
    <location>
        <begin position="118"/>
        <end position="343"/>
    </location>
</feature>
<dbReference type="AlphaFoldDB" id="A0A0F8Y205"/>
<proteinExistence type="predicted"/>
<dbReference type="SUPFAM" id="SSF55874">
    <property type="entry name" value="ATPase domain of HSP90 chaperone/DNA topoisomerase II/histidine kinase"/>
    <property type="match status" value="1"/>
</dbReference>
<dbReference type="PROSITE" id="PS50110">
    <property type="entry name" value="RESPONSE_REGULATORY"/>
    <property type="match status" value="1"/>
</dbReference>
<gene>
    <name evidence="4" type="ORF">LCGC14_2874220</name>
</gene>
<evidence type="ECO:0000256" key="1">
    <source>
        <dbReference type="ARBA" id="ARBA00022553"/>
    </source>
</evidence>
<dbReference type="CDD" id="cd00082">
    <property type="entry name" value="HisKA"/>
    <property type="match status" value="1"/>
</dbReference>
<dbReference type="InterPro" id="IPR003594">
    <property type="entry name" value="HATPase_dom"/>
</dbReference>
<evidence type="ECO:0000313" key="4">
    <source>
        <dbReference type="EMBL" id="KKK75387.1"/>
    </source>
</evidence>
<dbReference type="Pfam" id="PF00512">
    <property type="entry name" value="HisKA"/>
    <property type="match status" value="1"/>
</dbReference>
<dbReference type="InterPro" id="IPR001789">
    <property type="entry name" value="Sig_transdc_resp-reg_receiver"/>
</dbReference>
<dbReference type="InterPro" id="IPR003661">
    <property type="entry name" value="HisK_dim/P_dom"/>
</dbReference>
<name>A0A0F8Y205_9ZZZZ</name>
<feature type="non-terminal residue" evidence="4">
    <location>
        <position position="392"/>
    </location>
</feature>
<dbReference type="InterPro" id="IPR004358">
    <property type="entry name" value="Sig_transdc_His_kin-like_C"/>
</dbReference>
<sequence length="392" mass="43512">IVNLIPPAWQYPEITCARILLQGKEFKTEDFETSVWNQVSNIKVYGKMNGTVEVYYTEEKPTDFEGPFMKEERDLVDAISERLARIIERKQADEEKQKLEAQLVQAQKMEAIGTLAGGIAHDFNNILSAIIGYTELLKIKLSEDSSSQTALAKVLKAGLRARDLVFQILAFSRQGEQKLVPILIDPIVKEALTLIRSSIPTTIEIRHNITKCGTTLADATQIHQVVMNLCTNAYHAMEEGGGILEVSLSEVDIDDVSVSQFKDLKLGLGPYVQLTISDTGPGIDPKIMTRIFDPYFTTKEKGKGTGLGLSVVHGIVKNHGGTISVYSEPLKGTAFHVYIPLSKKVVDVDEEDLEPIPTGNERILFVDDEEMLINLGKQIFERLGYLVTAEMS</sequence>
<dbReference type="SMART" id="SM00387">
    <property type="entry name" value="HATPase_c"/>
    <property type="match status" value="1"/>
</dbReference>
<feature type="domain" description="Response regulatory" evidence="3">
    <location>
        <begin position="362"/>
        <end position="392"/>
    </location>
</feature>
<dbReference type="PANTHER" id="PTHR43065">
    <property type="entry name" value="SENSOR HISTIDINE KINASE"/>
    <property type="match status" value="1"/>
</dbReference>
<dbReference type="EMBL" id="LAZR01055890">
    <property type="protein sequence ID" value="KKK75387.1"/>
    <property type="molecule type" value="Genomic_DNA"/>
</dbReference>
<organism evidence="4">
    <name type="scientific">marine sediment metagenome</name>
    <dbReference type="NCBI Taxonomy" id="412755"/>
    <lineage>
        <taxon>unclassified sequences</taxon>
        <taxon>metagenomes</taxon>
        <taxon>ecological metagenomes</taxon>
    </lineage>
</organism>
<dbReference type="InterPro" id="IPR005467">
    <property type="entry name" value="His_kinase_dom"/>
</dbReference>
<comment type="caution">
    <text evidence="4">The sequence shown here is derived from an EMBL/GenBank/DDBJ whole genome shotgun (WGS) entry which is preliminary data.</text>
</comment>
<dbReference type="InterPro" id="IPR036890">
    <property type="entry name" value="HATPase_C_sf"/>
</dbReference>
<dbReference type="Pfam" id="PF02518">
    <property type="entry name" value="HATPase_c"/>
    <property type="match status" value="1"/>
</dbReference>
<dbReference type="SMART" id="SM00388">
    <property type="entry name" value="HisKA"/>
    <property type="match status" value="1"/>
</dbReference>
<evidence type="ECO:0000259" key="3">
    <source>
        <dbReference type="PROSITE" id="PS50110"/>
    </source>
</evidence>
<evidence type="ECO:0000259" key="2">
    <source>
        <dbReference type="PROSITE" id="PS50109"/>
    </source>
</evidence>
<dbReference type="PRINTS" id="PR00344">
    <property type="entry name" value="BCTRLSENSOR"/>
</dbReference>
<dbReference type="PROSITE" id="PS50109">
    <property type="entry name" value="HIS_KIN"/>
    <property type="match status" value="1"/>
</dbReference>
<dbReference type="GO" id="GO:0000155">
    <property type="term" value="F:phosphorelay sensor kinase activity"/>
    <property type="evidence" value="ECO:0007669"/>
    <property type="project" value="InterPro"/>
</dbReference>
<evidence type="ECO:0008006" key="5">
    <source>
        <dbReference type="Google" id="ProtNLM"/>
    </source>
</evidence>
<reference evidence="4" key="1">
    <citation type="journal article" date="2015" name="Nature">
        <title>Complex archaea that bridge the gap between prokaryotes and eukaryotes.</title>
        <authorList>
            <person name="Spang A."/>
            <person name="Saw J.H."/>
            <person name="Jorgensen S.L."/>
            <person name="Zaremba-Niedzwiedzka K."/>
            <person name="Martijn J."/>
            <person name="Lind A.E."/>
            <person name="van Eijk R."/>
            <person name="Schleper C."/>
            <person name="Guy L."/>
            <person name="Ettema T.J."/>
        </authorList>
    </citation>
    <scope>NUCLEOTIDE SEQUENCE</scope>
</reference>